<sequence>METPQPPLTPDQRFALEQKAKYESFARKAAFGGVIICPLIAFLPPRKLDLYTFSLAVGTYLSADHLSDSYTNRGLIENAFRKVRFNPIPDLPTDKARETQERLRQERLEKDGEAMQKANDEKNLLHRLWMGNEGPDWKEKRIAEERQALEEGKTYTGMILDQIWEVWNWDKNKGAEDGKNEDGKKP</sequence>
<organism evidence="1 2">
    <name type="scientific">Pleomassaria siparia CBS 279.74</name>
    <dbReference type="NCBI Taxonomy" id="1314801"/>
    <lineage>
        <taxon>Eukaryota</taxon>
        <taxon>Fungi</taxon>
        <taxon>Dikarya</taxon>
        <taxon>Ascomycota</taxon>
        <taxon>Pezizomycotina</taxon>
        <taxon>Dothideomycetes</taxon>
        <taxon>Pleosporomycetidae</taxon>
        <taxon>Pleosporales</taxon>
        <taxon>Pleomassariaceae</taxon>
        <taxon>Pleomassaria</taxon>
    </lineage>
</organism>
<accession>A0A6G1KAY7</accession>
<dbReference type="AlphaFoldDB" id="A0A6G1KAY7"/>
<evidence type="ECO:0000313" key="1">
    <source>
        <dbReference type="EMBL" id="KAF2709930.1"/>
    </source>
</evidence>
<gene>
    <name evidence="1" type="ORF">K504DRAFT_466384</name>
</gene>
<name>A0A6G1KAY7_9PLEO</name>
<protein>
    <submittedName>
        <fullName evidence="1">Uncharacterized protein</fullName>
    </submittedName>
</protein>
<evidence type="ECO:0000313" key="2">
    <source>
        <dbReference type="Proteomes" id="UP000799428"/>
    </source>
</evidence>
<reference evidence="1" key="1">
    <citation type="journal article" date="2020" name="Stud. Mycol.">
        <title>101 Dothideomycetes genomes: a test case for predicting lifestyles and emergence of pathogens.</title>
        <authorList>
            <person name="Haridas S."/>
            <person name="Albert R."/>
            <person name="Binder M."/>
            <person name="Bloem J."/>
            <person name="Labutti K."/>
            <person name="Salamov A."/>
            <person name="Andreopoulos B."/>
            <person name="Baker S."/>
            <person name="Barry K."/>
            <person name="Bills G."/>
            <person name="Bluhm B."/>
            <person name="Cannon C."/>
            <person name="Castanera R."/>
            <person name="Culley D."/>
            <person name="Daum C."/>
            <person name="Ezra D."/>
            <person name="Gonzalez J."/>
            <person name="Henrissat B."/>
            <person name="Kuo A."/>
            <person name="Liang C."/>
            <person name="Lipzen A."/>
            <person name="Lutzoni F."/>
            <person name="Magnuson J."/>
            <person name="Mondo S."/>
            <person name="Nolan M."/>
            <person name="Ohm R."/>
            <person name="Pangilinan J."/>
            <person name="Park H.-J."/>
            <person name="Ramirez L."/>
            <person name="Alfaro M."/>
            <person name="Sun H."/>
            <person name="Tritt A."/>
            <person name="Yoshinaga Y."/>
            <person name="Zwiers L.-H."/>
            <person name="Turgeon B."/>
            <person name="Goodwin S."/>
            <person name="Spatafora J."/>
            <person name="Crous P."/>
            <person name="Grigoriev I."/>
        </authorList>
    </citation>
    <scope>NUCLEOTIDE SEQUENCE</scope>
    <source>
        <strain evidence="1">CBS 279.74</strain>
    </source>
</reference>
<dbReference type="EMBL" id="MU005769">
    <property type="protein sequence ID" value="KAF2709930.1"/>
    <property type="molecule type" value="Genomic_DNA"/>
</dbReference>
<dbReference type="Proteomes" id="UP000799428">
    <property type="component" value="Unassembled WGS sequence"/>
</dbReference>
<keyword evidence="2" id="KW-1185">Reference proteome</keyword>
<proteinExistence type="predicted"/>
<dbReference type="OrthoDB" id="5411041at2759"/>